<protein>
    <recommendedName>
        <fullName evidence="1">2EXR domain-containing protein</fullName>
    </recommendedName>
</protein>
<dbReference type="Proteomes" id="UP001302367">
    <property type="component" value="Chromosome 8"/>
</dbReference>
<reference evidence="2 4" key="1">
    <citation type="submission" date="2015-10" db="EMBL/GenBank/DDBJ databases">
        <title>The cercosporin biosynthetic gene cluster was horizontally transferred to several fungal lineages and shown to be expanded in Cercospora beticola based on microsynteny with recipient genomes.</title>
        <authorList>
            <person name="De Jonge R."/>
            <person name="Ebert M.K."/>
            <person name="Suttle J.C."/>
            <person name="Jurick Ii W.M."/>
            <person name="Secor G.A."/>
            <person name="Thomma B.P."/>
            <person name="Van De Peer Y."/>
            <person name="Bolton M.D."/>
        </authorList>
    </citation>
    <scope>NUCLEOTIDE SEQUENCE [LARGE SCALE GENOMIC DNA]</scope>
    <source>
        <strain evidence="2 4">09-40</strain>
    </source>
</reference>
<dbReference type="InterPro" id="IPR045518">
    <property type="entry name" value="2EXR"/>
</dbReference>
<feature type="domain" description="2EXR" evidence="1">
    <location>
        <begin position="13"/>
        <end position="84"/>
    </location>
</feature>
<dbReference type="InterPro" id="IPR038883">
    <property type="entry name" value="AN11006-like"/>
</dbReference>
<dbReference type="Proteomes" id="UP000230605">
    <property type="component" value="Chromosome 8"/>
</dbReference>
<dbReference type="PANTHER" id="PTHR42085:SF2">
    <property type="entry name" value="F-BOX DOMAIN-CONTAINING PROTEIN"/>
    <property type="match status" value="1"/>
</dbReference>
<dbReference type="Pfam" id="PF20150">
    <property type="entry name" value="2EXR"/>
    <property type="match status" value="1"/>
</dbReference>
<sequence length="236" mass="26756">MEAENEEDQLKCLFLELPGELRNRIYRLCLMAPESVITIKVDAQKVPDTSKGGSCTVWTASLPREPQLLSVCKTIRNEALSIYYGENTLHLRLPTAAEIMSHWPRVGAEYAVRSLAKKLSAAQMKAIGMWRVGKTLQTYDDQRIVFASAAWLTCQLTSQNKIEVTLEQHANDEHGELKRVLCACSLRKMAGSRRSQKNKESVLFDIVRKFTDDYLNEISDYTCKSCGNAMLYRLVD</sequence>
<dbReference type="EMBL" id="LKMD01000103">
    <property type="protein sequence ID" value="PIA96050.1"/>
    <property type="molecule type" value="Genomic_DNA"/>
</dbReference>
<evidence type="ECO:0000313" key="3">
    <source>
        <dbReference type="EMBL" id="WPB07377.1"/>
    </source>
</evidence>
<gene>
    <name evidence="2" type="ORF">CB0940_10649</name>
    <name evidence="3" type="ORF">RHO25_012038</name>
</gene>
<keyword evidence="5" id="KW-1185">Reference proteome</keyword>
<accession>A0A2G5HU38</accession>
<name>A0A2G5HU38_CERBT</name>
<evidence type="ECO:0000313" key="2">
    <source>
        <dbReference type="EMBL" id="PIA96050.1"/>
    </source>
</evidence>
<organism evidence="2 4">
    <name type="scientific">Cercospora beticola</name>
    <name type="common">Sugarbeet leaf spot fungus</name>
    <dbReference type="NCBI Taxonomy" id="122368"/>
    <lineage>
        <taxon>Eukaryota</taxon>
        <taxon>Fungi</taxon>
        <taxon>Dikarya</taxon>
        <taxon>Ascomycota</taxon>
        <taxon>Pezizomycotina</taxon>
        <taxon>Dothideomycetes</taxon>
        <taxon>Dothideomycetidae</taxon>
        <taxon>Mycosphaerellales</taxon>
        <taxon>Mycosphaerellaceae</taxon>
        <taxon>Cercospora</taxon>
    </lineage>
</organism>
<evidence type="ECO:0000313" key="5">
    <source>
        <dbReference type="Proteomes" id="UP001302367"/>
    </source>
</evidence>
<dbReference type="AlphaFoldDB" id="A0A2G5HU38"/>
<dbReference type="PANTHER" id="PTHR42085">
    <property type="entry name" value="F-BOX DOMAIN-CONTAINING PROTEIN"/>
    <property type="match status" value="1"/>
</dbReference>
<dbReference type="EMBL" id="CP134191">
    <property type="protein sequence ID" value="WPB07377.1"/>
    <property type="molecule type" value="Genomic_DNA"/>
</dbReference>
<dbReference type="OrthoDB" id="3649615at2759"/>
<proteinExistence type="predicted"/>
<evidence type="ECO:0000313" key="4">
    <source>
        <dbReference type="Proteomes" id="UP000230605"/>
    </source>
</evidence>
<reference evidence="3 5" key="2">
    <citation type="submission" date="2023-09" db="EMBL/GenBank/DDBJ databases">
        <title>Complete-Gapless Cercospora beticola genome.</title>
        <authorList>
            <person name="Wyatt N.A."/>
            <person name="Spanner R.E."/>
            <person name="Bolton M.D."/>
        </authorList>
    </citation>
    <scope>NUCLEOTIDE SEQUENCE [LARGE SCALE GENOMIC DNA]</scope>
    <source>
        <strain evidence="3">Cb09-40</strain>
    </source>
</reference>
<evidence type="ECO:0000259" key="1">
    <source>
        <dbReference type="Pfam" id="PF20150"/>
    </source>
</evidence>